<feature type="transmembrane region" description="Helical" evidence="2">
    <location>
        <begin position="78"/>
        <end position="100"/>
    </location>
</feature>
<feature type="transmembrane region" description="Helical" evidence="2">
    <location>
        <begin position="120"/>
        <end position="147"/>
    </location>
</feature>
<dbReference type="RefSeq" id="XP_062658851.1">
    <property type="nucleotide sequence ID" value="XM_062798327.1"/>
</dbReference>
<reference evidence="3" key="2">
    <citation type="submission" date="2023-06" db="EMBL/GenBank/DDBJ databases">
        <authorList>
            <consortium name="Lawrence Berkeley National Laboratory"/>
            <person name="Haridas S."/>
            <person name="Hensen N."/>
            <person name="Bonometti L."/>
            <person name="Westerberg I."/>
            <person name="Brannstrom I.O."/>
            <person name="Guillou S."/>
            <person name="Cros-Aarteil S."/>
            <person name="Calhoun S."/>
            <person name="Kuo A."/>
            <person name="Mondo S."/>
            <person name="Pangilinan J."/>
            <person name="Riley R."/>
            <person name="Labutti K."/>
            <person name="Andreopoulos B."/>
            <person name="Lipzen A."/>
            <person name="Chen C."/>
            <person name="Yanf M."/>
            <person name="Daum C."/>
            <person name="Ng V."/>
            <person name="Clum A."/>
            <person name="Steindorff A."/>
            <person name="Ohm R."/>
            <person name="Martin F."/>
            <person name="Silar P."/>
            <person name="Natvig D."/>
            <person name="Lalanne C."/>
            <person name="Gautier V."/>
            <person name="Ament-Velasquez S.L."/>
            <person name="Kruys A."/>
            <person name="Hutchinson M.I."/>
            <person name="Powell A.J."/>
            <person name="Barry K."/>
            <person name="Miller A.N."/>
            <person name="Grigoriev I.V."/>
            <person name="Debuchy R."/>
            <person name="Gladieux P."/>
            <person name="Thoren M.H."/>
            <person name="Johannesson H."/>
        </authorList>
    </citation>
    <scope>NUCLEOTIDE SEQUENCE</scope>
    <source>
        <strain evidence="3">CBS 168.71</strain>
    </source>
</reference>
<evidence type="ECO:0000256" key="1">
    <source>
        <dbReference type="SAM" id="MobiDB-lite"/>
    </source>
</evidence>
<dbReference type="EMBL" id="JAUEPN010000004">
    <property type="protein sequence ID" value="KAK3295337.1"/>
    <property type="molecule type" value="Genomic_DNA"/>
</dbReference>
<organism evidence="3 4">
    <name type="scientific">Chaetomium fimeti</name>
    <dbReference type="NCBI Taxonomy" id="1854472"/>
    <lineage>
        <taxon>Eukaryota</taxon>
        <taxon>Fungi</taxon>
        <taxon>Dikarya</taxon>
        <taxon>Ascomycota</taxon>
        <taxon>Pezizomycotina</taxon>
        <taxon>Sordariomycetes</taxon>
        <taxon>Sordariomycetidae</taxon>
        <taxon>Sordariales</taxon>
        <taxon>Chaetomiaceae</taxon>
        <taxon>Chaetomium</taxon>
    </lineage>
</organism>
<proteinExistence type="predicted"/>
<feature type="region of interest" description="Disordered" evidence="1">
    <location>
        <begin position="1"/>
        <end position="27"/>
    </location>
</feature>
<dbReference type="AlphaFoldDB" id="A0AAE0LS09"/>
<gene>
    <name evidence="3" type="ORF">B0H64DRAFT_144592</name>
</gene>
<evidence type="ECO:0000313" key="4">
    <source>
        <dbReference type="Proteomes" id="UP001278766"/>
    </source>
</evidence>
<accession>A0AAE0LS09</accession>
<evidence type="ECO:0000313" key="3">
    <source>
        <dbReference type="EMBL" id="KAK3295337.1"/>
    </source>
</evidence>
<feature type="transmembrane region" description="Helical" evidence="2">
    <location>
        <begin position="153"/>
        <end position="170"/>
    </location>
</feature>
<keyword evidence="2" id="KW-0812">Transmembrane</keyword>
<sequence length="182" mass="19333">MPITLPTTTNPPPPPSEPTTTSSSNNYNRISTHLGARIFRPIDLSDTRGKGAAATVVLRGAANVVQFVLAGLSAGRGPWWWCLYYVVDQLVVAYAVSFVVDARGVRRVLGVGVDERFFEFFLAACGVVHVLYMGVLLMCIVTLAIIFGETGGFILTIAGAVILPVALLASRPEDGEAGLSLP</sequence>
<keyword evidence="2" id="KW-1133">Transmembrane helix</keyword>
<evidence type="ECO:0000256" key="2">
    <source>
        <dbReference type="SAM" id="Phobius"/>
    </source>
</evidence>
<keyword evidence="4" id="KW-1185">Reference proteome</keyword>
<keyword evidence="2" id="KW-0472">Membrane</keyword>
<name>A0AAE0LS09_9PEZI</name>
<dbReference type="GeneID" id="87835275"/>
<feature type="compositionally biased region" description="Low complexity" evidence="1">
    <location>
        <begin position="18"/>
        <end position="27"/>
    </location>
</feature>
<comment type="caution">
    <text evidence="3">The sequence shown here is derived from an EMBL/GenBank/DDBJ whole genome shotgun (WGS) entry which is preliminary data.</text>
</comment>
<dbReference type="Proteomes" id="UP001278766">
    <property type="component" value="Unassembled WGS sequence"/>
</dbReference>
<protein>
    <submittedName>
        <fullName evidence="3">Uncharacterized protein</fullName>
    </submittedName>
</protein>
<reference evidence="3" key="1">
    <citation type="journal article" date="2023" name="Mol. Phylogenet. Evol.">
        <title>Genome-scale phylogeny and comparative genomics of the fungal order Sordariales.</title>
        <authorList>
            <person name="Hensen N."/>
            <person name="Bonometti L."/>
            <person name="Westerberg I."/>
            <person name="Brannstrom I.O."/>
            <person name="Guillou S."/>
            <person name="Cros-Aarteil S."/>
            <person name="Calhoun S."/>
            <person name="Haridas S."/>
            <person name="Kuo A."/>
            <person name="Mondo S."/>
            <person name="Pangilinan J."/>
            <person name="Riley R."/>
            <person name="LaButti K."/>
            <person name="Andreopoulos B."/>
            <person name="Lipzen A."/>
            <person name="Chen C."/>
            <person name="Yan M."/>
            <person name="Daum C."/>
            <person name="Ng V."/>
            <person name="Clum A."/>
            <person name="Steindorff A."/>
            <person name="Ohm R.A."/>
            <person name="Martin F."/>
            <person name="Silar P."/>
            <person name="Natvig D.O."/>
            <person name="Lalanne C."/>
            <person name="Gautier V."/>
            <person name="Ament-Velasquez S.L."/>
            <person name="Kruys A."/>
            <person name="Hutchinson M.I."/>
            <person name="Powell A.J."/>
            <person name="Barry K."/>
            <person name="Miller A.N."/>
            <person name="Grigoriev I.V."/>
            <person name="Debuchy R."/>
            <person name="Gladieux P."/>
            <person name="Hiltunen Thoren M."/>
            <person name="Johannesson H."/>
        </authorList>
    </citation>
    <scope>NUCLEOTIDE SEQUENCE</scope>
    <source>
        <strain evidence="3">CBS 168.71</strain>
    </source>
</reference>